<keyword evidence="3" id="KW-1185">Reference proteome</keyword>
<organism evidence="2 3">
    <name type="scientific">Dryococelus australis</name>
    <dbReference type="NCBI Taxonomy" id="614101"/>
    <lineage>
        <taxon>Eukaryota</taxon>
        <taxon>Metazoa</taxon>
        <taxon>Ecdysozoa</taxon>
        <taxon>Arthropoda</taxon>
        <taxon>Hexapoda</taxon>
        <taxon>Insecta</taxon>
        <taxon>Pterygota</taxon>
        <taxon>Neoptera</taxon>
        <taxon>Polyneoptera</taxon>
        <taxon>Phasmatodea</taxon>
        <taxon>Verophasmatodea</taxon>
        <taxon>Anareolatae</taxon>
        <taxon>Phasmatidae</taxon>
        <taxon>Eurycanthinae</taxon>
        <taxon>Dryococelus</taxon>
    </lineage>
</organism>
<feature type="region of interest" description="Disordered" evidence="1">
    <location>
        <begin position="149"/>
        <end position="176"/>
    </location>
</feature>
<evidence type="ECO:0000256" key="1">
    <source>
        <dbReference type="SAM" id="MobiDB-lite"/>
    </source>
</evidence>
<feature type="region of interest" description="Disordered" evidence="1">
    <location>
        <begin position="769"/>
        <end position="801"/>
    </location>
</feature>
<protein>
    <submittedName>
        <fullName evidence="2">Uncharacterized protein</fullName>
    </submittedName>
</protein>
<reference evidence="2 3" key="1">
    <citation type="submission" date="2023-02" db="EMBL/GenBank/DDBJ databases">
        <title>LHISI_Scaffold_Assembly.</title>
        <authorList>
            <person name="Stuart O.P."/>
            <person name="Cleave R."/>
            <person name="Magrath M.J.L."/>
            <person name="Mikheyev A.S."/>
        </authorList>
    </citation>
    <scope>NUCLEOTIDE SEQUENCE [LARGE SCALE GENOMIC DNA]</scope>
    <source>
        <strain evidence="2">Daus_M_001</strain>
        <tissue evidence="2">Leg muscle</tissue>
    </source>
</reference>
<evidence type="ECO:0000313" key="3">
    <source>
        <dbReference type="Proteomes" id="UP001159363"/>
    </source>
</evidence>
<name>A0ABQ9ILW9_9NEOP</name>
<feature type="compositionally biased region" description="Gly residues" evidence="1">
    <location>
        <begin position="389"/>
        <end position="398"/>
    </location>
</feature>
<sequence>MTLLILSASSCRDPPDSGRVKSRRRDHGPVVLNAGVSLIPPEQDGRRPHLIYCTTPPSLMTFLGQGAGLARRGCTIPGAERRLPAPANMACTTALSCSCVVMLNTRQVKTAHQCEFYSEQQRKALLELHSSMVYKVTFNKATQGLWTTTGDGGARLEQRGSRPQPRAHGSRPHTPVIANPVSPRLVAFYALPLVPPHRLCMRQRLQLVDTHPHSFPLQISSRRLFEGRFCQFSPHVFTLLSRTLQGSKIPDQWILASQKQSSGTHNTPYDRVKLCRERKINIKASKRVYDDREVHNRRCSLYQDPCACDEDAARVIHDCNSTSDSITKVLHQQSYQCMQIVYVVVVQLYEWCSNGKRCLLPAKLRTGQNDIPCLPMRVIEVNMERRRNAGGGGGGNGGSPRKPADQRHRPAQFPNCECPVTRSGIEPGSPWRFSQEEASGGLMRLYGRCSTARPDGTDFKGRYRRLGGVLWSGGGPFITAPIQPDSRAAVQSKKQFVRARPGNIAFGGCDVNCHDGITRRGRSDARKPLPANEPVAVQFLDDLRKLIGTTNREKRRSASTGDFERPYLVSRSRHPDLEFSKITPGECYDIFCASRLRAPPRLATADFNWISPGAAWRWRCQEPTRFLGSTTPTSIGARRERIASIYLAPVPVRNNAPAPDFQRFKDVAAQTCFTSPDGSLPSLQQAYHSQAPSFTISQARAAPVYNTPSKLLCLLEECTKGHLSFLLWGAAVLHPHTWSSDTQMRGGVLRTGMRFGEELRWRKPARSLRVAPDQGQPPPPLTSAKNCPCPRSPPMQSSFSSFPKLQAKHPGINPTLRPLQLQASTATPGVHCNFNTHHHDLQGTSSLHQLATDKMHQGHCCDNCDSECVETLIAILAYVKAKALLSLDCSQHKEFIIYFAGHGIKIVYRFLDEHLQADEDIVSYLPCDDSPYGMPAFANVGNVQHMWRDCMSHRLEQLLEARIIPDVVMGDSGVVMARVFNPTNVYEVLQIGHRRVFFKPHDGILKVHACNDIQHWCYTFDNNLGIRFGEGIACNDCAVRYIRPDSDLPTILEDLMIVSLREEIEEQHGNAVITYQLTRPHQGITVRWKETCDWDIHNFLFEHIGLVFPSIPLCGGSEVARDCNQPANKHWLLCLRLEFYYTLGPAYGLLWWGEGDKLPGRSAVTSGKSIQARKLQEGATVISVKPSLELRCICDTGPLYEGPLSGPHKVPSNGHG</sequence>
<proteinExistence type="predicted"/>
<dbReference type="Proteomes" id="UP001159363">
    <property type="component" value="Chromosome 1"/>
</dbReference>
<gene>
    <name evidence="2" type="ORF">PR048_002667</name>
</gene>
<feature type="region of interest" description="Disordered" evidence="1">
    <location>
        <begin position="386"/>
        <end position="413"/>
    </location>
</feature>
<comment type="caution">
    <text evidence="2">The sequence shown here is derived from an EMBL/GenBank/DDBJ whole genome shotgun (WGS) entry which is preliminary data.</text>
</comment>
<accession>A0ABQ9ILW9</accession>
<dbReference type="EMBL" id="JARBHB010000001">
    <property type="protein sequence ID" value="KAJ8897321.1"/>
    <property type="molecule type" value="Genomic_DNA"/>
</dbReference>
<evidence type="ECO:0000313" key="2">
    <source>
        <dbReference type="EMBL" id="KAJ8897321.1"/>
    </source>
</evidence>